<dbReference type="Proteomes" id="UP000834106">
    <property type="component" value="Chromosome 4"/>
</dbReference>
<dbReference type="FunFam" id="1.10.510.10:FF:000020">
    <property type="entry name" value="serine/threonine-protein kinase D6PK-like"/>
    <property type="match status" value="1"/>
</dbReference>
<evidence type="ECO:0000313" key="10">
    <source>
        <dbReference type="EMBL" id="CAI9759809.1"/>
    </source>
</evidence>
<keyword evidence="4" id="KW-0547">Nucleotide-binding</keyword>
<evidence type="ECO:0000256" key="6">
    <source>
        <dbReference type="ARBA" id="ARBA00022840"/>
    </source>
</evidence>
<evidence type="ECO:0000256" key="5">
    <source>
        <dbReference type="ARBA" id="ARBA00022777"/>
    </source>
</evidence>
<evidence type="ECO:0000256" key="1">
    <source>
        <dbReference type="ARBA" id="ARBA00012513"/>
    </source>
</evidence>
<organism evidence="10 11">
    <name type="scientific">Fraxinus pennsylvanica</name>
    <dbReference type="NCBI Taxonomy" id="56036"/>
    <lineage>
        <taxon>Eukaryota</taxon>
        <taxon>Viridiplantae</taxon>
        <taxon>Streptophyta</taxon>
        <taxon>Embryophyta</taxon>
        <taxon>Tracheophyta</taxon>
        <taxon>Spermatophyta</taxon>
        <taxon>Magnoliopsida</taxon>
        <taxon>eudicotyledons</taxon>
        <taxon>Gunneridae</taxon>
        <taxon>Pentapetalae</taxon>
        <taxon>asterids</taxon>
        <taxon>lamiids</taxon>
        <taxon>Lamiales</taxon>
        <taxon>Oleaceae</taxon>
        <taxon>Oleeae</taxon>
        <taxon>Fraxinus</taxon>
    </lineage>
</organism>
<sequence length="143" mass="16282">MSFIGTHEYLAPEIVTGEGHRNAVDWWTLGIFIYELFYGMTPFKEANNELTLANIVALGLEFPKEPVVAPSAKNLISQLLNRDPNKRMGFMMGAAAIKHHPFFHGVNWAVLRCTKPPYIPRPFNFRGIVSSNYENCDVNVDYY</sequence>
<evidence type="ECO:0000256" key="3">
    <source>
        <dbReference type="ARBA" id="ARBA00022679"/>
    </source>
</evidence>
<evidence type="ECO:0000259" key="9">
    <source>
        <dbReference type="PROSITE" id="PS50011"/>
    </source>
</evidence>
<evidence type="ECO:0000313" key="11">
    <source>
        <dbReference type="Proteomes" id="UP000834106"/>
    </source>
</evidence>
<keyword evidence="6" id="KW-0067">ATP-binding</keyword>
<dbReference type="SUPFAM" id="SSF56112">
    <property type="entry name" value="Protein kinase-like (PK-like)"/>
    <property type="match status" value="1"/>
</dbReference>
<name>A0AAD1YYY1_9LAMI</name>
<dbReference type="EC" id="2.7.11.1" evidence="1"/>
<dbReference type="Gene3D" id="1.10.510.10">
    <property type="entry name" value="Transferase(Phosphotransferase) domain 1"/>
    <property type="match status" value="1"/>
</dbReference>
<dbReference type="EMBL" id="OU503039">
    <property type="protein sequence ID" value="CAI9759809.1"/>
    <property type="molecule type" value="Genomic_DNA"/>
</dbReference>
<dbReference type="SMART" id="SM00220">
    <property type="entry name" value="S_TKc"/>
    <property type="match status" value="1"/>
</dbReference>
<keyword evidence="2" id="KW-0723">Serine/threonine-protein kinase</keyword>
<dbReference type="InterPro" id="IPR011009">
    <property type="entry name" value="Kinase-like_dom_sf"/>
</dbReference>
<evidence type="ECO:0000256" key="2">
    <source>
        <dbReference type="ARBA" id="ARBA00022527"/>
    </source>
</evidence>
<keyword evidence="5" id="KW-0418">Kinase</keyword>
<accession>A0AAD1YYY1</accession>
<reference evidence="10" key="1">
    <citation type="submission" date="2023-05" db="EMBL/GenBank/DDBJ databases">
        <authorList>
            <person name="Huff M."/>
        </authorList>
    </citation>
    <scope>NUCLEOTIDE SEQUENCE</scope>
</reference>
<evidence type="ECO:0000256" key="8">
    <source>
        <dbReference type="ARBA" id="ARBA00048679"/>
    </source>
</evidence>
<dbReference type="Pfam" id="PF00069">
    <property type="entry name" value="Pkinase"/>
    <property type="match status" value="1"/>
</dbReference>
<feature type="domain" description="Protein kinase" evidence="9">
    <location>
        <begin position="1"/>
        <end position="103"/>
    </location>
</feature>
<evidence type="ECO:0000256" key="7">
    <source>
        <dbReference type="ARBA" id="ARBA00047899"/>
    </source>
</evidence>
<proteinExistence type="predicted"/>
<comment type="catalytic activity">
    <reaction evidence="8">
        <text>L-seryl-[protein] + ATP = O-phospho-L-seryl-[protein] + ADP + H(+)</text>
        <dbReference type="Rhea" id="RHEA:17989"/>
        <dbReference type="Rhea" id="RHEA-COMP:9863"/>
        <dbReference type="Rhea" id="RHEA-COMP:11604"/>
        <dbReference type="ChEBI" id="CHEBI:15378"/>
        <dbReference type="ChEBI" id="CHEBI:29999"/>
        <dbReference type="ChEBI" id="CHEBI:30616"/>
        <dbReference type="ChEBI" id="CHEBI:83421"/>
        <dbReference type="ChEBI" id="CHEBI:456216"/>
        <dbReference type="EC" id="2.7.11.1"/>
    </reaction>
</comment>
<dbReference type="PROSITE" id="PS50011">
    <property type="entry name" value="PROTEIN_KINASE_DOM"/>
    <property type="match status" value="1"/>
</dbReference>
<dbReference type="GO" id="GO:0004674">
    <property type="term" value="F:protein serine/threonine kinase activity"/>
    <property type="evidence" value="ECO:0007669"/>
    <property type="project" value="UniProtKB-KW"/>
</dbReference>
<dbReference type="PANTHER" id="PTHR45637">
    <property type="entry name" value="FLIPPASE KINASE 1-RELATED"/>
    <property type="match status" value="1"/>
</dbReference>
<dbReference type="AlphaFoldDB" id="A0AAD1YYY1"/>
<dbReference type="InterPro" id="IPR000719">
    <property type="entry name" value="Prot_kinase_dom"/>
</dbReference>
<protein>
    <recommendedName>
        <fullName evidence="1">non-specific serine/threonine protein kinase</fullName>
        <ecNumber evidence="1">2.7.11.1</ecNumber>
    </recommendedName>
</protein>
<evidence type="ECO:0000256" key="4">
    <source>
        <dbReference type="ARBA" id="ARBA00022741"/>
    </source>
</evidence>
<dbReference type="GO" id="GO:0005524">
    <property type="term" value="F:ATP binding"/>
    <property type="evidence" value="ECO:0007669"/>
    <property type="project" value="UniProtKB-KW"/>
</dbReference>
<keyword evidence="3" id="KW-0808">Transferase</keyword>
<comment type="catalytic activity">
    <reaction evidence="7">
        <text>L-threonyl-[protein] + ATP = O-phospho-L-threonyl-[protein] + ADP + H(+)</text>
        <dbReference type="Rhea" id="RHEA:46608"/>
        <dbReference type="Rhea" id="RHEA-COMP:11060"/>
        <dbReference type="Rhea" id="RHEA-COMP:11605"/>
        <dbReference type="ChEBI" id="CHEBI:15378"/>
        <dbReference type="ChEBI" id="CHEBI:30013"/>
        <dbReference type="ChEBI" id="CHEBI:30616"/>
        <dbReference type="ChEBI" id="CHEBI:61977"/>
        <dbReference type="ChEBI" id="CHEBI:456216"/>
        <dbReference type="EC" id="2.7.11.1"/>
    </reaction>
</comment>
<keyword evidence="11" id="KW-1185">Reference proteome</keyword>
<gene>
    <name evidence="10" type="ORF">FPE_LOCUS7239</name>
</gene>